<accession>A0A851HY95</accession>
<sequence>MDVSWDVSAVQANFDRIFQPATGGASDTSVYWVPAGSDEQKVSLEVYPYRDGSQMEYEFKVNYELRGDGTSTYPANQVAGIIQKIE</sequence>
<evidence type="ECO:0000313" key="1">
    <source>
        <dbReference type="EMBL" id="NWN90921.1"/>
    </source>
</evidence>
<reference evidence="1 2" key="1">
    <citation type="submission" date="2020-03" db="EMBL/GenBank/DDBJ databases">
        <title>Metagenomic, metatranscriptomic, and metabolomic analyses revealed the key microbes and metabolic features during the fermentation of ganjang, Korean traditional soy sauce.</title>
        <authorList>
            <person name="Chun B.H."/>
            <person name="Jeon C.O."/>
        </authorList>
    </citation>
    <scope>NUCLEOTIDE SEQUENCE [LARGE SCALE GENOMIC DNA]</scope>
    <source>
        <strain evidence="1 2">KG14</strain>
    </source>
</reference>
<dbReference type="EMBL" id="JABEVQ010000003">
    <property type="protein sequence ID" value="NWN90921.1"/>
    <property type="molecule type" value="Genomic_DNA"/>
</dbReference>
<keyword evidence="2" id="KW-1185">Reference proteome</keyword>
<comment type="caution">
    <text evidence="1">The sequence shown here is derived from an EMBL/GenBank/DDBJ whole genome shotgun (WGS) entry which is preliminary data.</text>
</comment>
<dbReference type="Proteomes" id="UP000536442">
    <property type="component" value="Unassembled WGS sequence"/>
</dbReference>
<dbReference type="AlphaFoldDB" id="A0A851HY95"/>
<proteinExistence type="predicted"/>
<name>A0A851HY95_9GAMM</name>
<gene>
    <name evidence="1" type="ORF">HLV39_05370</name>
</gene>
<protein>
    <submittedName>
        <fullName evidence="1">Uncharacterized protein</fullName>
    </submittedName>
</protein>
<evidence type="ECO:0000313" key="2">
    <source>
        <dbReference type="Proteomes" id="UP000536442"/>
    </source>
</evidence>
<organism evidence="1 2">
    <name type="scientific">Marinobacter adhaerens</name>
    <dbReference type="NCBI Taxonomy" id="1033846"/>
    <lineage>
        <taxon>Bacteria</taxon>
        <taxon>Pseudomonadati</taxon>
        <taxon>Pseudomonadota</taxon>
        <taxon>Gammaproteobacteria</taxon>
        <taxon>Pseudomonadales</taxon>
        <taxon>Marinobacteraceae</taxon>
        <taxon>Marinobacter</taxon>
    </lineage>
</organism>